<organism evidence="1 2">
    <name type="scientific">Sporolactobacillus shoreicorticis</name>
    <dbReference type="NCBI Taxonomy" id="1923877"/>
    <lineage>
        <taxon>Bacteria</taxon>
        <taxon>Bacillati</taxon>
        <taxon>Bacillota</taxon>
        <taxon>Bacilli</taxon>
        <taxon>Bacillales</taxon>
        <taxon>Sporolactobacillaceae</taxon>
        <taxon>Sporolactobacillus</taxon>
    </lineage>
</organism>
<proteinExistence type="predicted"/>
<dbReference type="RefSeq" id="WP_253059613.1">
    <property type="nucleotide sequence ID" value="NZ_JAMXWM010000004.1"/>
</dbReference>
<evidence type="ECO:0008006" key="3">
    <source>
        <dbReference type="Google" id="ProtNLM"/>
    </source>
</evidence>
<protein>
    <recommendedName>
        <fullName evidence="3">Phage protein</fullName>
    </recommendedName>
</protein>
<evidence type="ECO:0000313" key="1">
    <source>
        <dbReference type="EMBL" id="MFD2692474.1"/>
    </source>
</evidence>
<dbReference type="Proteomes" id="UP001597399">
    <property type="component" value="Unassembled WGS sequence"/>
</dbReference>
<comment type="caution">
    <text evidence="1">The sequence shown here is derived from an EMBL/GenBank/DDBJ whole genome shotgun (WGS) entry which is preliminary data.</text>
</comment>
<name>A0ABW5S0A9_9BACL</name>
<keyword evidence="2" id="KW-1185">Reference proteome</keyword>
<gene>
    <name evidence="1" type="ORF">ACFSUE_02285</name>
</gene>
<sequence length="86" mass="9941">MAKYRKKPVVIEAFKWTGEPDQIEDPEWIIKAFKTGVAYFEDEVFKIHTLEGDHTVSPGDYVIKGISGELYPCKPDIFQKTYEKAE</sequence>
<reference evidence="2" key="1">
    <citation type="journal article" date="2019" name="Int. J. Syst. Evol. Microbiol.">
        <title>The Global Catalogue of Microorganisms (GCM) 10K type strain sequencing project: providing services to taxonomists for standard genome sequencing and annotation.</title>
        <authorList>
            <consortium name="The Broad Institute Genomics Platform"/>
            <consortium name="The Broad Institute Genome Sequencing Center for Infectious Disease"/>
            <person name="Wu L."/>
            <person name="Ma J."/>
        </authorList>
    </citation>
    <scope>NUCLEOTIDE SEQUENCE [LARGE SCALE GENOMIC DNA]</scope>
    <source>
        <strain evidence="2">TISTR 2466</strain>
    </source>
</reference>
<accession>A0ABW5S0A9</accession>
<dbReference type="EMBL" id="JBHUMQ010000003">
    <property type="protein sequence ID" value="MFD2692474.1"/>
    <property type="molecule type" value="Genomic_DNA"/>
</dbReference>
<evidence type="ECO:0000313" key="2">
    <source>
        <dbReference type="Proteomes" id="UP001597399"/>
    </source>
</evidence>